<evidence type="ECO:0000313" key="1">
    <source>
        <dbReference type="EMBL" id="KAI3799480.1"/>
    </source>
</evidence>
<name>A0ACB9HW73_9ASTR</name>
<dbReference type="EMBL" id="CM042028">
    <property type="protein sequence ID" value="KAI3799480.1"/>
    <property type="molecule type" value="Genomic_DNA"/>
</dbReference>
<protein>
    <submittedName>
        <fullName evidence="1">Uncharacterized protein</fullName>
    </submittedName>
</protein>
<dbReference type="Proteomes" id="UP001056120">
    <property type="component" value="Linkage Group LG11"/>
</dbReference>
<keyword evidence="2" id="KW-1185">Reference proteome</keyword>
<sequence>MVVPPSPPKLPIIGNLHQLLGKPSHEALWQLSTEYGPLMQIHIGSKQFLIISSPAMAKQILKTQDHIFCSRPMSHAAQRLAYNYLDVAFSPQNDHWREMRKLLVTEFLGPKKARLFNHGPSWELMVHEAQGMLGGSLVDNFPGWLGRLIDQISGWNRKLHKCFTNLDAYIDTIIDDHLNQTVEEVSDDDKDFVHALLELSSKENDFGYRLTKEDVKALIVDVLIGGTDATVVTMVWTMSEIVRSSRVTQKLQSEIRNHTGRKQNVDEVDILKMTYLKMVVKETLRMHPPAPLLMAHESLSHCQIDGYDVLPKTSALINEWGIGRDPRIWGDNAAEFYPERFENFEVDFEMVPFGGGRRSCLAMNISLAAVELVIANLLYSFNWEVGYGTKNEDLNMQEVGSLVVRKKFPLCLVPTKSNWED</sequence>
<proteinExistence type="predicted"/>
<comment type="caution">
    <text evidence="1">The sequence shown here is derived from an EMBL/GenBank/DDBJ whole genome shotgun (WGS) entry which is preliminary data.</text>
</comment>
<evidence type="ECO:0000313" key="2">
    <source>
        <dbReference type="Proteomes" id="UP001056120"/>
    </source>
</evidence>
<organism evidence="1 2">
    <name type="scientific">Smallanthus sonchifolius</name>
    <dbReference type="NCBI Taxonomy" id="185202"/>
    <lineage>
        <taxon>Eukaryota</taxon>
        <taxon>Viridiplantae</taxon>
        <taxon>Streptophyta</taxon>
        <taxon>Embryophyta</taxon>
        <taxon>Tracheophyta</taxon>
        <taxon>Spermatophyta</taxon>
        <taxon>Magnoliopsida</taxon>
        <taxon>eudicotyledons</taxon>
        <taxon>Gunneridae</taxon>
        <taxon>Pentapetalae</taxon>
        <taxon>asterids</taxon>
        <taxon>campanulids</taxon>
        <taxon>Asterales</taxon>
        <taxon>Asteraceae</taxon>
        <taxon>Asteroideae</taxon>
        <taxon>Heliantheae alliance</taxon>
        <taxon>Millerieae</taxon>
        <taxon>Smallanthus</taxon>
    </lineage>
</organism>
<accession>A0ACB9HW73</accession>
<reference evidence="2" key="1">
    <citation type="journal article" date="2022" name="Mol. Ecol. Resour.">
        <title>The genomes of chicory, endive, great burdock and yacon provide insights into Asteraceae palaeo-polyploidization history and plant inulin production.</title>
        <authorList>
            <person name="Fan W."/>
            <person name="Wang S."/>
            <person name="Wang H."/>
            <person name="Wang A."/>
            <person name="Jiang F."/>
            <person name="Liu H."/>
            <person name="Zhao H."/>
            <person name="Xu D."/>
            <person name="Zhang Y."/>
        </authorList>
    </citation>
    <scope>NUCLEOTIDE SEQUENCE [LARGE SCALE GENOMIC DNA]</scope>
    <source>
        <strain evidence="2">cv. Yunnan</strain>
    </source>
</reference>
<gene>
    <name evidence="1" type="ORF">L1987_34778</name>
</gene>
<reference evidence="1 2" key="2">
    <citation type="journal article" date="2022" name="Mol. Ecol. Resour.">
        <title>The genomes of chicory, endive, great burdock and yacon provide insights into Asteraceae paleo-polyploidization history and plant inulin production.</title>
        <authorList>
            <person name="Fan W."/>
            <person name="Wang S."/>
            <person name="Wang H."/>
            <person name="Wang A."/>
            <person name="Jiang F."/>
            <person name="Liu H."/>
            <person name="Zhao H."/>
            <person name="Xu D."/>
            <person name="Zhang Y."/>
        </authorList>
    </citation>
    <scope>NUCLEOTIDE SEQUENCE [LARGE SCALE GENOMIC DNA]</scope>
    <source>
        <strain evidence="2">cv. Yunnan</strain>
        <tissue evidence="1">Leaves</tissue>
    </source>
</reference>